<feature type="domain" description="Fe2OG dioxygenase" evidence="3">
    <location>
        <begin position="509"/>
        <end position="601"/>
    </location>
</feature>
<evidence type="ECO:0000313" key="4">
    <source>
        <dbReference type="EMBL" id="CAK9032066.1"/>
    </source>
</evidence>
<proteinExistence type="predicted"/>
<reference evidence="4 5" key="1">
    <citation type="submission" date="2024-02" db="EMBL/GenBank/DDBJ databases">
        <authorList>
            <person name="Chen Y."/>
            <person name="Shah S."/>
            <person name="Dougan E. K."/>
            <person name="Thang M."/>
            <person name="Chan C."/>
        </authorList>
    </citation>
    <scope>NUCLEOTIDE SEQUENCE [LARGE SCALE GENOMIC DNA]</scope>
</reference>
<protein>
    <recommendedName>
        <fullName evidence="3">Fe2OG dioxygenase domain-containing protein</fullName>
    </recommendedName>
</protein>
<evidence type="ECO:0000256" key="2">
    <source>
        <dbReference type="SAM" id="Coils"/>
    </source>
</evidence>
<dbReference type="PROSITE" id="PS51471">
    <property type="entry name" value="FE2OG_OXY"/>
    <property type="match status" value="1"/>
</dbReference>
<dbReference type="Proteomes" id="UP001642464">
    <property type="component" value="Unassembled WGS sequence"/>
</dbReference>
<keyword evidence="5" id="KW-1185">Reference proteome</keyword>
<evidence type="ECO:0000259" key="3">
    <source>
        <dbReference type="PROSITE" id="PS51471"/>
    </source>
</evidence>
<dbReference type="SUPFAM" id="SSF81901">
    <property type="entry name" value="HCP-like"/>
    <property type="match status" value="1"/>
</dbReference>
<name>A0ABP0KYU9_9DINO</name>
<evidence type="ECO:0000256" key="1">
    <source>
        <dbReference type="ARBA" id="ARBA00022737"/>
    </source>
</evidence>
<accession>A0ABP0KYU9</accession>
<dbReference type="InterPro" id="IPR011990">
    <property type="entry name" value="TPR-like_helical_dom_sf"/>
</dbReference>
<sequence length="700" mass="78118">DLWQRHLMTGQILRQAVEVCGAEAWCWAIYILQKAWERGPPPSVELCDAVLGTLRLAWRSAVELFEEMPRQRIAWSIFSCTRCIHACAVGGERLEAKGALEPPTWRFALSILAEAQRLGLQEDAGLYNPVIHSLSQQWRKAQLLLERMAVQGPEPTEQTWRRTAQAHLEPWPQAMEFLRALKSETTEQNEALEAMLQKVKDGNLAVTFVKHCQAMSKDFRLSCSACTKAMVACSRASCWAEALQLFHRQRPDEDIGCVAAAIRACGYGLLWEEALMLIKDAQLQGLRLNLKARHALLGSLGEAAQWPLSLAFLEESQMCEPMLDAECFNTAMRACALAGAATGHEGRLPSQLVAQVVRLRYQASWTLRAAQIRRLFTPLRKSRRSLGARSSSQVQVLSAHVLRLSDGGTCTEARLSLQWTLPGGAQQVGMTLLKGLLTPKEVEGLLLHVPEHFDLDRADVEMVPKRWIMLERAGRPVPQRELLVEKMRPYIEGRLLPYLRAHLGCPSCVVCSSIMRRYSMDLGERYRDPPHTDGQAFATVVIALNSAGRDYEGGLYVVSDPWRPLTVSLAGGDAVIHRWDLQHGVEVTSGRRLSWILWLQDQAPCVTQVELHQRSFLQSAAEDGNVVAMQILGTGENGRSEEGQRWLRMAAEAGLSGAMAQLAKHLREQGQEAEALQWLGRPSCSMQLAGVMQELNPLWA</sequence>
<gene>
    <name evidence="4" type="ORF">SCF082_LOCUS19907</name>
</gene>
<keyword evidence="2" id="KW-0175">Coiled coil</keyword>
<evidence type="ECO:0000313" key="5">
    <source>
        <dbReference type="Proteomes" id="UP001642464"/>
    </source>
</evidence>
<comment type="caution">
    <text evidence="4">The sequence shown here is derived from an EMBL/GenBank/DDBJ whole genome shotgun (WGS) entry which is preliminary data.</text>
</comment>
<dbReference type="EMBL" id="CAXAMM010013736">
    <property type="protein sequence ID" value="CAK9032066.1"/>
    <property type="molecule type" value="Genomic_DNA"/>
</dbReference>
<feature type="coiled-coil region" evidence="2">
    <location>
        <begin position="175"/>
        <end position="202"/>
    </location>
</feature>
<dbReference type="InterPro" id="IPR005123">
    <property type="entry name" value="Oxoglu/Fe-dep_dioxygenase_dom"/>
</dbReference>
<dbReference type="PANTHER" id="PTHR47447:SF17">
    <property type="entry name" value="OS12G0638900 PROTEIN"/>
    <property type="match status" value="1"/>
</dbReference>
<dbReference type="PANTHER" id="PTHR47447">
    <property type="entry name" value="OS03G0856100 PROTEIN"/>
    <property type="match status" value="1"/>
</dbReference>
<feature type="non-terminal residue" evidence="4">
    <location>
        <position position="1"/>
    </location>
</feature>
<organism evidence="4 5">
    <name type="scientific">Durusdinium trenchii</name>
    <dbReference type="NCBI Taxonomy" id="1381693"/>
    <lineage>
        <taxon>Eukaryota</taxon>
        <taxon>Sar</taxon>
        <taxon>Alveolata</taxon>
        <taxon>Dinophyceae</taxon>
        <taxon>Suessiales</taxon>
        <taxon>Symbiodiniaceae</taxon>
        <taxon>Durusdinium</taxon>
    </lineage>
</organism>
<dbReference type="Gene3D" id="1.25.40.10">
    <property type="entry name" value="Tetratricopeptide repeat domain"/>
    <property type="match status" value="3"/>
</dbReference>
<dbReference type="Gene3D" id="2.60.120.620">
    <property type="entry name" value="q2cbj1_9rhob like domain"/>
    <property type="match status" value="1"/>
</dbReference>
<keyword evidence="1" id="KW-0677">Repeat</keyword>